<gene>
    <name evidence="1" type="ORF">JKIAZH3_G4535</name>
</gene>
<proteinExistence type="predicted"/>
<accession>A0ABN7IXP0</accession>
<organism evidence="1 2">
    <name type="scientific">Tilletia caries</name>
    <name type="common">wheat bunt fungus</name>
    <dbReference type="NCBI Taxonomy" id="13290"/>
    <lineage>
        <taxon>Eukaryota</taxon>
        <taxon>Fungi</taxon>
        <taxon>Dikarya</taxon>
        <taxon>Basidiomycota</taxon>
        <taxon>Ustilaginomycotina</taxon>
        <taxon>Exobasidiomycetes</taxon>
        <taxon>Tilletiales</taxon>
        <taxon>Tilletiaceae</taxon>
        <taxon>Tilletia</taxon>
    </lineage>
</organism>
<feature type="non-terminal residue" evidence="1">
    <location>
        <position position="1"/>
    </location>
</feature>
<sequence length="54" mass="5761">PIGEKWSLGPCWLGPRCSDRATFATTTTTSAARVSVPFLSRVECNSPSSLSPSF</sequence>
<reference evidence="1" key="1">
    <citation type="submission" date="2020-10" db="EMBL/GenBank/DDBJ databases">
        <authorList>
            <person name="Sedaghatjoo S."/>
        </authorList>
    </citation>
    <scope>NUCLEOTIDE SEQUENCE</scope>
    <source>
        <strain evidence="1">AZH3</strain>
    </source>
</reference>
<evidence type="ECO:0000313" key="1">
    <source>
        <dbReference type="EMBL" id="CAD6927771.1"/>
    </source>
</evidence>
<dbReference type="EMBL" id="CAJHJG010003193">
    <property type="protein sequence ID" value="CAD6927771.1"/>
    <property type="molecule type" value="Genomic_DNA"/>
</dbReference>
<keyword evidence="2" id="KW-1185">Reference proteome</keyword>
<dbReference type="Proteomes" id="UP000836402">
    <property type="component" value="Unassembled WGS sequence"/>
</dbReference>
<comment type="caution">
    <text evidence="1">The sequence shown here is derived from an EMBL/GenBank/DDBJ whole genome shotgun (WGS) entry which is preliminary data.</text>
</comment>
<evidence type="ECO:0000313" key="2">
    <source>
        <dbReference type="Proteomes" id="UP000836402"/>
    </source>
</evidence>
<protein>
    <submittedName>
        <fullName evidence="1">Uncharacterized protein</fullName>
    </submittedName>
</protein>
<name>A0ABN7IXP0_9BASI</name>